<dbReference type="Proteomes" id="UP001652445">
    <property type="component" value="Unassembled WGS sequence"/>
</dbReference>
<organism evidence="4 5">
    <name type="scientific">Paenibacillus baimaensis</name>
    <dbReference type="NCBI Taxonomy" id="2982185"/>
    <lineage>
        <taxon>Bacteria</taxon>
        <taxon>Bacillati</taxon>
        <taxon>Bacillota</taxon>
        <taxon>Bacilli</taxon>
        <taxon>Bacillales</taxon>
        <taxon>Paenibacillaceae</taxon>
        <taxon>Paenibacillus</taxon>
    </lineage>
</organism>
<dbReference type="SUPFAM" id="SSF63446">
    <property type="entry name" value="Type I dockerin domain"/>
    <property type="match status" value="1"/>
</dbReference>
<evidence type="ECO:0000256" key="1">
    <source>
        <dbReference type="ARBA" id="ARBA00022729"/>
    </source>
</evidence>
<dbReference type="PROSITE" id="PS51766">
    <property type="entry name" value="DOCKERIN"/>
    <property type="match status" value="1"/>
</dbReference>
<feature type="chain" id="PRO_5045919592" evidence="2">
    <location>
        <begin position="30"/>
        <end position="561"/>
    </location>
</feature>
<dbReference type="RefSeq" id="WP_262688254.1">
    <property type="nucleotide sequence ID" value="NZ_JAOQIO010000121.1"/>
</dbReference>
<gene>
    <name evidence="4" type="ORF">OB236_35645</name>
</gene>
<dbReference type="Gene3D" id="1.10.1330.10">
    <property type="entry name" value="Dockerin domain"/>
    <property type="match status" value="1"/>
</dbReference>
<dbReference type="Pfam" id="PF13205">
    <property type="entry name" value="Big_5"/>
    <property type="match status" value="1"/>
</dbReference>
<dbReference type="EMBL" id="JAOQIO010000121">
    <property type="protein sequence ID" value="MCU6797472.1"/>
    <property type="molecule type" value="Genomic_DNA"/>
</dbReference>
<feature type="signal peptide" evidence="2">
    <location>
        <begin position="1"/>
        <end position="29"/>
    </location>
</feature>
<dbReference type="InterPro" id="IPR032812">
    <property type="entry name" value="SbsA_Ig"/>
</dbReference>
<keyword evidence="1 2" id="KW-0732">Signal</keyword>
<proteinExistence type="predicted"/>
<evidence type="ECO:0000256" key="2">
    <source>
        <dbReference type="SAM" id="SignalP"/>
    </source>
</evidence>
<protein>
    <submittedName>
        <fullName evidence="4">Ig-like domain-containing protein</fullName>
    </submittedName>
</protein>
<comment type="caution">
    <text evidence="4">The sequence shown here is derived from an EMBL/GenBank/DDBJ whole genome shotgun (WGS) entry which is preliminary data.</text>
</comment>
<dbReference type="CDD" id="cd14256">
    <property type="entry name" value="Dockerin_I"/>
    <property type="match status" value="1"/>
</dbReference>
<feature type="domain" description="Dockerin" evidence="3">
    <location>
        <begin position="496"/>
        <end position="561"/>
    </location>
</feature>
<name>A0ABT2UUH5_9BACL</name>
<reference evidence="4 5" key="1">
    <citation type="submission" date="2022-09" db="EMBL/GenBank/DDBJ databases">
        <authorList>
            <person name="Han X.L."/>
            <person name="Wang Q."/>
            <person name="Lu T."/>
        </authorList>
    </citation>
    <scope>NUCLEOTIDE SEQUENCE [LARGE SCALE GENOMIC DNA]</scope>
    <source>
        <strain evidence="4 5">WQ 127069</strain>
    </source>
</reference>
<dbReference type="InterPro" id="IPR016134">
    <property type="entry name" value="Dockerin_dom"/>
</dbReference>
<evidence type="ECO:0000259" key="3">
    <source>
        <dbReference type="PROSITE" id="PS51766"/>
    </source>
</evidence>
<accession>A0ABT2UUH5</accession>
<dbReference type="Pfam" id="PF00404">
    <property type="entry name" value="Dockerin_1"/>
    <property type="match status" value="1"/>
</dbReference>
<sequence length="561" mass="61332">MARLMKRMLIFSLVMVWAFVGLQTAPAQAATKWEDVSSINEGGSISGITIAAYGGSPYAAYIQKENNTPRLKVKKFNGSTWEPVGSEYISDDNYSHIYDVKMSISQGIVYVAYTAHTSLTNKLYVKKYDGSSWSMAGNGIFDVGSTARNMFSLYADEGVPYISYSTGKVTVMKLENETWNMVGNAQLGQQTQTNDLYVYQGIPYVVYQEVSPSSIVAQKFNGNTWEKVVGSSSQVQLPSNNPFYADFVEYPKIYVDNGTPYVAYRHQNSSIIQYVNVRKYNGSEWESVGATNFSEKSPMNINFTKAKDSLYVSYFTIEMQGSQYVIKTFIHQYVNGNWTIIGNNGAFPNSTGDLPLYGNNSAIYAAYSTYDAANPNVSQLVLKAIPFGLQVSTFAPSANATGVSLKKGLSLTFSENVTAVNGKNIIIRKSSDNSEVERIAVNDAQKVSISGSTVTIQSKPLEGSTKYDVYIEAGAFQNQDGITYEGISSPGVWSFTTLIKGDLTGSGKVMPADILLVNQYILGKITLTPEQLEIADMNGDGVVDAADAAIMMNIYLGKAVK</sequence>
<dbReference type="InterPro" id="IPR036439">
    <property type="entry name" value="Dockerin_dom_sf"/>
</dbReference>
<dbReference type="InterPro" id="IPR002105">
    <property type="entry name" value="Dockerin_1_rpt"/>
</dbReference>
<evidence type="ECO:0000313" key="4">
    <source>
        <dbReference type="EMBL" id="MCU6797472.1"/>
    </source>
</evidence>
<evidence type="ECO:0000313" key="5">
    <source>
        <dbReference type="Proteomes" id="UP001652445"/>
    </source>
</evidence>
<keyword evidence="5" id="KW-1185">Reference proteome</keyword>
<dbReference type="SUPFAM" id="SSF89372">
    <property type="entry name" value="Fucose-specific lectin"/>
    <property type="match status" value="1"/>
</dbReference>